<dbReference type="AlphaFoldDB" id="A0A7M7MBF3"/>
<keyword evidence="6 12" id="KW-0812">Transmembrane</keyword>
<evidence type="ECO:0000256" key="11">
    <source>
        <dbReference type="ARBA" id="ARBA00023180"/>
    </source>
</evidence>
<dbReference type="InterPro" id="IPR055270">
    <property type="entry name" value="Glyco_tran_10_C"/>
</dbReference>
<evidence type="ECO:0000256" key="4">
    <source>
        <dbReference type="ARBA" id="ARBA00022676"/>
    </source>
</evidence>
<dbReference type="InterPro" id="IPR038577">
    <property type="entry name" value="GT10-like_C_sf"/>
</dbReference>
<dbReference type="RefSeq" id="XP_022649747.1">
    <property type="nucleotide sequence ID" value="XM_022794012.1"/>
</dbReference>
<evidence type="ECO:0000256" key="3">
    <source>
        <dbReference type="ARBA" id="ARBA00008919"/>
    </source>
</evidence>
<dbReference type="RefSeq" id="XP_022649748.1">
    <property type="nucleotide sequence ID" value="XM_022794013.1"/>
</dbReference>
<evidence type="ECO:0000256" key="8">
    <source>
        <dbReference type="ARBA" id="ARBA00022989"/>
    </source>
</evidence>
<evidence type="ECO:0000313" key="16">
    <source>
        <dbReference type="Proteomes" id="UP000594260"/>
    </source>
</evidence>
<dbReference type="EnsemblMetazoa" id="XM_022794012">
    <property type="protein sequence ID" value="XP_022649747"/>
    <property type="gene ID" value="LOC111245536"/>
</dbReference>
<name>A0A7M7MBF3_VARDE</name>
<proteinExistence type="inferred from homology"/>
<evidence type="ECO:0000256" key="9">
    <source>
        <dbReference type="ARBA" id="ARBA00023034"/>
    </source>
</evidence>
<accession>A0A7M7MBF3</accession>
<keyword evidence="7" id="KW-0735">Signal-anchor</keyword>
<dbReference type="GeneID" id="111245536"/>
<evidence type="ECO:0000256" key="12">
    <source>
        <dbReference type="RuleBase" id="RU003832"/>
    </source>
</evidence>
<dbReference type="Pfam" id="PF17039">
    <property type="entry name" value="Glyco_tran_10_N"/>
    <property type="match status" value="1"/>
</dbReference>
<dbReference type="Pfam" id="PF00852">
    <property type="entry name" value="Glyco_transf_10"/>
    <property type="match status" value="1"/>
</dbReference>
<dbReference type="InterPro" id="IPR031481">
    <property type="entry name" value="Glyco_tran_10_N"/>
</dbReference>
<dbReference type="PANTHER" id="PTHR48438:SF1">
    <property type="entry name" value="ALPHA-(1,3)-FUCOSYLTRANSFERASE C-RELATED"/>
    <property type="match status" value="1"/>
</dbReference>
<evidence type="ECO:0000313" key="15">
    <source>
        <dbReference type="EnsemblMetazoa" id="XP_022649747"/>
    </source>
</evidence>
<dbReference type="UniPathway" id="UPA00378"/>
<comment type="pathway">
    <text evidence="2">Protein modification; protein glycosylation.</text>
</comment>
<keyword evidence="5 12" id="KW-0808">Transferase</keyword>
<evidence type="ECO:0000259" key="13">
    <source>
        <dbReference type="Pfam" id="PF00852"/>
    </source>
</evidence>
<feature type="domain" description="Fucosyltransferase N-terminal" evidence="14">
    <location>
        <begin position="62"/>
        <end position="169"/>
    </location>
</feature>
<dbReference type="GO" id="GO:0008417">
    <property type="term" value="F:fucosyltransferase activity"/>
    <property type="evidence" value="ECO:0007669"/>
    <property type="project" value="InterPro"/>
</dbReference>
<dbReference type="OrthoDB" id="427096at2759"/>
<comment type="subcellular location">
    <subcellularLocation>
        <location evidence="1 12">Golgi apparatus</location>
        <location evidence="1 12">Golgi stack membrane</location>
        <topology evidence="1 12">Single-pass type II membrane protein</topology>
    </subcellularLocation>
</comment>
<evidence type="ECO:0000256" key="2">
    <source>
        <dbReference type="ARBA" id="ARBA00004922"/>
    </source>
</evidence>
<dbReference type="GO" id="GO:0032580">
    <property type="term" value="C:Golgi cisterna membrane"/>
    <property type="evidence" value="ECO:0007669"/>
    <property type="project" value="UniProtKB-SubCell"/>
</dbReference>
<evidence type="ECO:0000256" key="1">
    <source>
        <dbReference type="ARBA" id="ARBA00004447"/>
    </source>
</evidence>
<dbReference type="Proteomes" id="UP000594260">
    <property type="component" value="Unplaced"/>
</dbReference>
<dbReference type="SUPFAM" id="SSF53756">
    <property type="entry name" value="UDP-Glycosyltransferase/glycogen phosphorylase"/>
    <property type="match status" value="1"/>
</dbReference>
<evidence type="ECO:0000256" key="5">
    <source>
        <dbReference type="ARBA" id="ARBA00022679"/>
    </source>
</evidence>
<dbReference type="InterPro" id="IPR001503">
    <property type="entry name" value="Glyco_trans_10"/>
</dbReference>
<feature type="domain" description="Fucosyltransferase C-terminal" evidence="13">
    <location>
        <begin position="192"/>
        <end position="351"/>
    </location>
</feature>
<dbReference type="KEGG" id="vde:111245536"/>
<keyword evidence="16" id="KW-1185">Reference proteome</keyword>
<dbReference type="InParanoid" id="A0A7M7MBF3"/>
<evidence type="ECO:0000259" key="14">
    <source>
        <dbReference type="Pfam" id="PF17039"/>
    </source>
</evidence>
<keyword evidence="9 12" id="KW-0333">Golgi apparatus</keyword>
<evidence type="ECO:0000256" key="6">
    <source>
        <dbReference type="ARBA" id="ARBA00022692"/>
    </source>
</evidence>
<organism evidence="15 16">
    <name type="scientific">Varroa destructor</name>
    <name type="common">Honeybee mite</name>
    <dbReference type="NCBI Taxonomy" id="109461"/>
    <lineage>
        <taxon>Eukaryota</taxon>
        <taxon>Metazoa</taxon>
        <taxon>Ecdysozoa</taxon>
        <taxon>Arthropoda</taxon>
        <taxon>Chelicerata</taxon>
        <taxon>Arachnida</taxon>
        <taxon>Acari</taxon>
        <taxon>Parasitiformes</taxon>
        <taxon>Mesostigmata</taxon>
        <taxon>Gamasina</taxon>
        <taxon>Dermanyssoidea</taxon>
        <taxon>Varroidae</taxon>
        <taxon>Varroa</taxon>
    </lineage>
</organism>
<dbReference type="PANTHER" id="PTHR48438">
    <property type="entry name" value="ALPHA-(1,3)-FUCOSYLTRANSFERASE C-RELATED"/>
    <property type="match status" value="1"/>
</dbReference>
<reference evidence="15" key="1">
    <citation type="submission" date="2021-01" db="UniProtKB">
        <authorList>
            <consortium name="EnsemblMetazoa"/>
        </authorList>
    </citation>
    <scope>IDENTIFICATION</scope>
</reference>
<evidence type="ECO:0000256" key="7">
    <source>
        <dbReference type="ARBA" id="ARBA00022968"/>
    </source>
</evidence>
<dbReference type="FunFam" id="3.40.50.11660:FF:000002">
    <property type="entry name" value="Alpha-(1,3)-fucosyltransferase"/>
    <property type="match status" value="1"/>
</dbReference>
<keyword evidence="8 12" id="KW-1133">Transmembrane helix</keyword>
<dbReference type="EC" id="2.4.1.-" evidence="12"/>
<dbReference type="OMA" id="EPPWLEI"/>
<protein>
    <recommendedName>
        <fullName evidence="12">Fucosyltransferase</fullName>
        <ecNumber evidence="12">2.4.1.-</ecNumber>
    </recommendedName>
</protein>
<dbReference type="EnsemblMetazoa" id="XM_022794013">
    <property type="protein sequence ID" value="XP_022649748"/>
    <property type="gene ID" value="LOC111245536"/>
</dbReference>
<keyword evidence="10 12" id="KW-0472">Membrane</keyword>
<comment type="similarity">
    <text evidence="3 12">Belongs to the glycosyltransferase 10 family.</text>
</comment>
<keyword evidence="4 12" id="KW-0328">Glycosyltransferase</keyword>
<feature type="transmembrane region" description="Helical" evidence="12">
    <location>
        <begin position="20"/>
        <end position="40"/>
    </location>
</feature>
<evidence type="ECO:0000256" key="10">
    <source>
        <dbReference type="ARBA" id="ARBA00023136"/>
    </source>
</evidence>
<dbReference type="Gene3D" id="3.40.50.11660">
    <property type="entry name" value="Glycosyl transferase family 10, C-terminal domain"/>
    <property type="match status" value="1"/>
</dbReference>
<keyword evidence="11" id="KW-0325">Glycoprotein</keyword>
<sequence>MASRILFCRLLRGFIARRVIWIFLLTLLSTGLPLIFLTTAPEVLVEESNEVLVRIHANRFRPTLLMWTSVWRKTLAQSDLIKIDCFGSKIACDVSSDRRIVHEAAALIFHGRDVSFWDMPKRKYVGQPWVLWNQEPPSQSPIQVYKQGSNLFDLELGYRQTADIFAPYGFFSQKRAEASDENREKLEKRFIKQNGAVWLVSDCWTESRRENYVQELQRYFPVDVYGACGNRICPMSASDSCMNTLSQKYMFYLAFENSICPDYVTEKLYRTLQYPIIPVTMTGSRGQFLDSLHAFVDASNLDPLSLALKLKKISQNITQYATYFVWKKKYTAHNQVNPLCHICDKFRKQLNGAMNYKARNRTYLTDRMNHRACKTWNSNTQKFESIGL</sequence>